<feature type="region of interest" description="Disordered" evidence="1">
    <location>
        <begin position="1"/>
        <end position="51"/>
    </location>
</feature>
<name>K8F7I5_9CHLO</name>
<dbReference type="AlphaFoldDB" id="K8F7I5"/>
<gene>
    <name evidence="3" type="ORF">Bathy08g00310</name>
</gene>
<evidence type="ECO:0000256" key="1">
    <source>
        <dbReference type="SAM" id="MobiDB-lite"/>
    </source>
</evidence>
<feature type="compositionally biased region" description="Basic and acidic residues" evidence="1">
    <location>
        <begin position="8"/>
        <end position="27"/>
    </location>
</feature>
<protein>
    <submittedName>
        <fullName evidence="3">Unnamed protein product</fullName>
    </submittedName>
</protein>
<sequence>MSYYPDDDGVKQRQPDDEGREEREEKKKTKGGVTAKQHFHREQQVKQHPREQVQIVQVVDPRPRYVPPAIGVPEDNPGPIFLGPGNHAPMMLQCYRCQKEVFTDVEQKSGTANVLAAIVTFGISLLACPIPDSYHFCRECDALIGVSKVA</sequence>
<feature type="domain" description="LITAF" evidence="2">
    <location>
        <begin position="89"/>
        <end position="149"/>
    </location>
</feature>
<dbReference type="EMBL" id="FO082271">
    <property type="protein sequence ID" value="CCO17553.1"/>
    <property type="molecule type" value="Genomic_DNA"/>
</dbReference>
<dbReference type="Pfam" id="PF10601">
    <property type="entry name" value="zf-LITAF-like"/>
    <property type="match status" value="1"/>
</dbReference>
<evidence type="ECO:0000313" key="4">
    <source>
        <dbReference type="Proteomes" id="UP000198341"/>
    </source>
</evidence>
<evidence type="ECO:0000313" key="3">
    <source>
        <dbReference type="EMBL" id="CCO17553.1"/>
    </source>
</evidence>
<accession>K8F7I5</accession>
<dbReference type="Proteomes" id="UP000198341">
    <property type="component" value="Chromosome 8"/>
</dbReference>
<proteinExistence type="predicted"/>
<dbReference type="RefSeq" id="XP_007511432.1">
    <property type="nucleotide sequence ID" value="XM_007511370.1"/>
</dbReference>
<dbReference type="KEGG" id="bpg:Bathy08g00310"/>
<evidence type="ECO:0000259" key="2">
    <source>
        <dbReference type="SMART" id="SM00714"/>
    </source>
</evidence>
<reference evidence="3 4" key="1">
    <citation type="submission" date="2011-10" db="EMBL/GenBank/DDBJ databases">
        <authorList>
            <person name="Genoscope - CEA"/>
        </authorList>
    </citation>
    <scope>NUCLEOTIDE SEQUENCE [LARGE SCALE GENOMIC DNA]</scope>
    <source>
        <strain evidence="3 4">RCC 1105</strain>
    </source>
</reference>
<feature type="compositionally biased region" description="Basic and acidic residues" evidence="1">
    <location>
        <begin position="40"/>
        <end position="51"/>
    </location>
</feature>
<organism evidence="3 4">
    <name type="scientific">Bathycoccus prasinos</name>
    <dbReference type="NCBI Taxonomy" id="41875"/>
    <lineage>
        <taxon>Eukaryota</taxon>
        <taxon>Viridiplantae</taxon>
        <taxon>Chlorophyta</taxon>
        <taxon>Mamiellophyceae</taxon>
        <taxon>Mamiellales</taxon>
        <taxon>Bathycoccaceae</taxon>
        <taxon>Bathycoccus</taxon>
    </lineage>
</organism>
<dbReference type="SMART" id="SM00714">
    <property type="entry name" value="LITAF"/>
    <property type="match status" value="1"/>
</dbReference>
<dbReference type="InterPro" id="IPR006629">
    <property type="entry name" value="LITAF"/>
</dbReference>
<keyword evidence="4" id="KW-1185">Reference proteome</keyword>
<dbReference type="GeneID" id="19014010"/>